<gene>
    <name evidence="1" type="ORF">ACFS7Z_19020</name>
</gene>
<organism evidence="1 2">
    <name type="scientific">Pontibacter toksunensis</name>
    <dbReference type="NCBI Taxonomy" id="1332631"/>
    <lineage>
        <taxon>Bacteria</taxon>
        <taxon>Pseudomonadati</taxon>
        <taxon>Bacteroidota</taxon>
        <taxon>Cytophagia</taxon>
        <taxon>Cytophagales</taxon>
        <taxon>Hymenobacteraceae</taxon>
        <taxon>Pontibacter</taxon>
    </lineage>
</organism>
<accession>A0ABW6BZS1</accession>
<reference evidence="2" key="1">
    <citation type="journal article" date="2019" name="Int. J. Syst. Evol. Microbiol.">
        <title>The Global Catalogue of Microorganisms (GCM) 10K type strain sequencing project: providing services to taxonomists for standard genome sequencing and annotation.</title>
        <authorList>
            <consortium name="The Broad Institute Genomics Platform"/>
            <consortium name="The Broad Institute Genome Sequencing Center for Infectious Disease"/>
            <person name="Wu L."/>
            <person name="Ma J."/>
        </authorList>
    </citation>
    <scope>NUCLEOTIDE SEQUENCE [LARGE SCALE GENOMIC DNA]</scope>
    <source>
        <strain evidence="2">KCTC 23984</strain>
    </source>
</reference>
<dbReference type="InterPro" id="IPR019861">
    <property type="entry name" value="PorP/SprF_Bacteroidetes"/>
</dbReference>
<evidence type="ECO:0000313" key="2">
    <source>
        <dbReference type="Proteomes" id="UP001597641"/>
    </source>
</evidence>
<name>A0ABW6BZS1_9BACT</name>
<proteinExistence type="predicted"/>
<protein>
    <submittedName>
        <fullName evidence="1">Type IX secretion system membrane protein PorP/SprF</fullName>
    </submittedName>
</protein>
<dbReference type="EMBL" id="JBHUOX010000017">
    <property type="protein sequence ID" value="MFD3002472.1"/>
    <property type="molecule type" value="Genomic_DNA"/>
</dbReference>
<keyword evidence="2" id="KW-1185">Reference proteome</keyword>
<dbReference type="Proteomes" id="UP001597641">
    <property type="component" value="Unassembled WGS sequence"/>
</dbReference>
<dbReference type="RefSeq" id="WP_377487951.1">
    <property type="nucleotide sequence ID" value="NZ_JBHUOX010000017.1"/>
</dbReference>
<dbReference type="NCBIfam" id="TIGR03519">
    <property type="entry name" value="T9SS_PorP_fam"/>
    <property type="match status" value="1"/>
</dbReference>
<evidence type="ECO:0000313" key="1">
    <source>
        <dbReference type="EMBL" id="MFD3002472.1"/>
    </source>
</evidence>
<comment type="caution">
    <text evidence="1">The sequence shown here is derived from an EMBL/GenBank/DDBJ whole genome shotgun (WGS) entry which is preliminary data.</text>
</comment>
<sequence length="333" mass="36695">MSVRTSTLFLLLMFLPLLVLSQQKPQYSQYMINNYLLNPAIAGIENYVDIKSGYRNQWTGIDGAPNNFYLSIHTKLAKDKAIAPEAGSKTPSFVGEKEMRTIYRRAGAQPHHGIGLILLHDKIGPFTRLEANVSYAYHMPLTEEIKLGAGASAGISQHSLNGNKLVFANPADAASAGWTVHRPNLKLGMWLYSSNFYAGLSASELISNTVSVGEEGGVDINFENHYFSTAAYKISATRNLDVIPSVMVKLLQPLPLSVDYNLRAIYDNKLWAGVSYRQNDSLALLGGITWNEVFDLGYSFDAGVSSLGGVSHEVVLGMRIPNRHRIVCPQNLW</sequence>
<dbReference type="Pfam" id="PF11751">
    <property type="entry name" value="PorP_SprF"/>
    <property type="match status" value="1"/>
</dbReference>